<dbReference type="CDD" id="cd05233">
    <property type="entry name" value="SDR_c"/>
    <property type="match status" value="1"/>
</dbReference>
<evidence type="ECO:0000313" key="4">
    <source>
        <dbReference type="Proteomes" id="UP001610334"/>
    </source>
</evidence>
<name>A0ABR4GSZ3_9EURO</name>
<gene>
    <name evidence="3" type="ORF">BJX63DRAFT_426264</name>
</gene>
<organism evidence="3 4">
    <name type="scientific">Aspergillus granulosus</name>
    <dbReference type="NCBI Taxonomy" id="176169"/>
    <lineage>
        <taxon>Eukaryota</taxon>
        <taxon>Fungi</taxon>
        <taxon>Dikarya</taxon>
        <taxon>Ascomycota</taxon>
        <taxon>Pezizomycotina</taxon>
        <taxon>Eurotiomycetes</taxon>
        <taxon>Eurotiomycetidae</taxon>
        <taxon>Eurotiales</taxon>
        <taxon>Aspergillaceae</taxon>
        <taxon>Aspergillus</taxon>
        <taxon>Aspergillus subgen. Nidulantes</taxon>
    </lineage>
</organism>
<evidence type="ECO:0000256" key="2">
    <source>
        <dbReference type="ARBA" id="ARBA00023002"/>
    </source>
</evidence>
<dbReference type="InterPro" id="IPR002347">
    <property type="entry name" value="SDR_fam"/>
</dbReference>
<evidence type="ECO:0000256" key="1">
    <source>
        <dbReference type="ARBA" id="ARBA00006484"/>
    </source>
</evidence>
<keyword evidence="2" id="KW-0560">Oxidoreductase</keyword>
<dbReference type="EMBL" id="JBFXLT010000203">
    <property type="protein sequence ID" value="KAL2802177.1"/>
    <property type="molecule type" value="Genomic_DNA"/>
</dbReference>
<reference evidence="3 4" key="1">
    <citation type="submission" date="2024-07" db="EMBL/GenBank/DDBJ databases">
        <title>Section-level genome sequencing and comparative genomics of Aspergillus sections Usti and Cavernicolus.</title>
        <authorList>
            <consortium name="Lawrence Berkeley National Laboratory"/>
            <person name="Nybo J.L."/>
            <person name="Vesth T.C."/>
            <person name="Theobald S."/>
            <person name="Frisvad J.C."/>
            <person name="Larsen T.O."/>
            <person name="Kjaerboelling I."/>
            <person name="Rothschild-Mancinelli K."/>
            <person name="Lyhne E.K."/>
            <person name="Kogle M.E."/>
            <person name="Barry K."/>
            <person name="Clum A."/>
            <person name="Na H."/>
            <person name="Ledsgaard L."/>
            <person name="Lin J."/>
            <person name="Lipzen A."/>
            <person name="Kuo A."/>
            <person name="Riley R."/>
            <person name="Mondo S."/>
            <person name="Labutti K."/>
            <person name="Haridas S."/>
            <person name="Pangalinan J."/>
            <person name="Salamov A.A."/>
            <person name="Simmons B.A."/>
            <person name="Magnuson J.K."/>
            <person name="Chen J."/>
            <person name="Drula E."/>
            <person name="Henrissat B."/>
            <person name="Wiebenga A."/>
            <person name="Lubbers R.J."/>
            <person name="Gomes A.C."/>
            <person name="Makela M.R."/>
            <person name="Stajich J."/>
            <person name="Grigoriev I.V."/>
            <person name="Mortensen U.H."/>
            <person name="De Vries R.P."/>
            <person name="Baker S.E."/>
            <person name="Andersen M.R."/>
        </authorList>
    </citation>
    <scope>NUCLEOTIDE SEQUENCE [LARGE SCALE GENOMIC DNA]</scope>
    <source>
        <strain evidence="3 4">CBS 588.65</strain>
    </source>
</reference>
<evidence type="ECO:0000313" key="3">
    <source>
        <dbReference type="EMBL" id="KAL2802177.1"/>
    </source>
</evidence>
<protein>
    <submittedName>
        <fullName evidence="3">Short chain dehydrogenase/ reductase</fullName>
    </submittedName>
</protein>
<accession>A0ABR4GSZ3</accession>
<comment type="similarity">
    <text evidence="1">Belongs to the short-chain dehydrogenases/reductases (SDR) family.</text>
</comment>
<comment type="caution">
    <text evidence="3">The sequence shown here is derived from an EMBL/GenBank/DDBJ whole genome shotgun (WGS) entry which is preliminary data.</text>
</comment>
<dbReference type="SUPFAM" id="SSF51735">
    <property type="entry name" value="NAD(P)-binding Rossmann-fold domains"/>
    <property type="match status" value="1"/>
</dbReference>
<dbReference type="Proteomes" id="UP001610334">
    <property type="component" value="Unassembled WGS sequence"/>
</dbReference>
<proteinExistence type="inferred from homology"/>
<dbReference type="PRINTS" id="PR00080">
    <property type="entry name" value="SDRFAMILY"/>
</dbReference>
<keyword evidence="4" id="KW-1185">Reference proteome</keyword>
<dbReference type="InterPro" id="IPR036291">
    <property type="entry name" value="NAD(P)-bd_dom_sf"/>
</dbReference>
<dbReference type="PRINTS" id="PR00081">
    <property type="entry name" value="GDHRDH"/>
</dbReference>
<dbReference type="PANTHER" id="PTHR24321">
    <property type="entry name" value="DEHYDROGENASES, SHORT CHAIN"/>
    <property type="match status" value="1"/>
</dbReference>
<dbReference type="Pfam" id="PF13561">
    <property type="entry name" value="adh_short_C2"/>
    <property type="match status" value="1"/>
</dbReference>
<dbReference type="PANTHER" id="PTHR24321:SF12">
    <property type="entry name" value="SHORT-CHAIN DEHYDROGENASE_REDUCTASE FAMILY, PUTATIVE (AFU_ORTHOLOGUE AFUA_5G14340)-RELATED"/>
    <property type="match status" value="1"/>
</dbReference>
<dbReference type="Gene3D" id="3.40.50.720">
    <property type="entry name" value="NAD(P)-binding Rossmann-like Domain"/>
    <property type="match status" value="1"/>
</dbReference>
<sequence>MRGEAESSPLRVALVTGAASGIGRAIAHTFVKEGCTRLLIGDVNRDSLSLVSDELLAANPSVEVVACKVDVSSESEVHDFIDAGVSAFGGIHYAVNNVGITSNPRARTHELETSSFDPLVAVNLRGTWLCQRAKLRQMMKQRPQLQPRTGSPPQRGAIVNVSSLFALVSHPTSGGYSATKAGVLGMTRTDAIAYGGDGIRVNAVLPGWVKTPTSTESERRGANYEPIISTIPVKRWGNPEEIAEACVFLAGEKASLITGADLVVDGGKRVSTWVD</sequence>